<evidence type="ECO:0000256" key="2">
    <source>
        <dbReference type="ARBA" id="ARBA00022630"/>
    </source>
</evidence>
<dbReference type="PaxDb" id="2903-EOD41356"/>
<evidence type="ECO:0000256" key="1">
    <source>
        <dbReference type="ARBA" id="ARBA00001974"/>
    </source>
</evidence>
<reference evidence="10" key="1">
    <citation type="journal article" date="2013" name="Nature">
        <title>Pan genome of the phytoplankton Emiliania underpins its global distribution.</title>
        <authorList>
            <person name="Read B.A."/>
            <person name="Kegel J."/>
            <person name="Klute M.J."/>
            <person name="Kuo A."/>
            <person name="Lefebvre S.C."/>
            <person name="Maumus F."/>
            <person name="Mayer C."/>
            <person name="Miller J."/>
            <person name="Monier A."/>
            <person name="Salamov A."/>
            <person name="Young J."/>
            <person name="Aguilar M."/>
            <person name="Claverie J.M."/>
            <person name="Frickenhaus S."/>
            <person name="Gonzalez K."/>
            <person name="Herman E.K."/>
            <person name="Lin Y.C."/>
            <person name="Napier J."/>
            <person name="Ogata H."/>
            <person name="Sarno A.F."/>
            <person name="Shmutz J."/>
            <person name="Schroeder D."/>
            <person name="de Vargas C."/>
            <person name="Verret F."/>
            <person name="von Dassow P."/>
            <person name="Valentin K."/>
            <person name="Van de Peer Y."/>
            <person name="Wheeler G."/>
            <person name="Dacks J.B."/>
            <person name="Delwiche C.F."/>
            <person name="Dyhrman S.T."/>
            <person name="Glockner G."/>
            <person name="John U."/>
            <person name="Richards T."/>
            <person name="Worden A.Z."/>
            <person name="Zhang X."/>
            <person name="Grigoriev I.V."/>
            <person name="Allen A.E."/>
            <person name="Bidle K."/>
            <person name="Borodovsky M."/>
            <person name="Bowler C."/>
            <person name="Brownlee C."/>
            <person name="Cock J.M."/>
            <person name="Elias M."/>
            <person name="Gladyshev V.N."/>
            <person name="Groth M."/>
            <person name="Guda C."/>
            <person name="Hadaegh A."/>
            <person name="Iglesias-Rodriguez M.D."/>
            <person name="Jenkins J."/>
            <person name="Jones B.M."/>
            <person name="Lawson T."/>
            <person name="Leese F."/>
            <person name="Lindquist E."/>
            <person name="Lobanov A."/>
            <person name="Lomsadze A."/>
            <person name="Malik S.B."/>
            <person name="Marsh M.E."/>
            <person name="Mackinder L."/>
            <person name="Mock T."/>
            <person name="Mueller-Roeber B."/>
            <person name="Pagarete A."/>
            <person name="Parker M."/>
            <person name="Probert I."/>
            <person name="Quesneville H."/>
            <person name="Raines C."/>
            <person name="Rensing S.A."/>
            <person name="Riano-Pachon D.M."/>
            <person name="Richier S."/>
            <person name="Rokitta S."/>
            <person name="Shiraiwa Y."/>
            <person name="Soanes D.M."/>
            <person name="van der Giezen M."/>
            <person name="Wahlund T.M."/>
            <person name="Williams B."/>
            <person name="Wilson W."/>
            <person name="Wolfe G."/>
            <person name="Wurch L.L."/>
        </authorList>
    </citation>
    <scope>NUCLEOTIDE SEQUENCE</scope>
</reference>
<dbReference type="Proteomes" id="UP000013827">
    <property type="component" value="Unassembled WGS sequence"/>
</dbReference>
<dbReference type="PANTHER" id="PTHR46028">
    <property type="entry name" value="KYNURENINE 3-MONOOXYGENASE"/>
    <property type="match status" value="1"/>
</dbReference>
<evidence type="ECO:0000313" key="9">
    <source>
        <dbReference type="EnsemblProtists" id="EOD41356"/>
    </source>
</evidence>
<keyword evidence="5" id="KW-0560">Oxidoreductase</keyword>
<feature type="domain" description="FAD-binding" evidence="8">
    <location>
        <begin position="263"/>
        <end position="293"/>
    </location>
</feature>
<dbReference type="Pfam" id="PF01494">
    <property type="entry name" value="FAD_binding_3"/>
    <property type="match status" value="1"/>
</dbReference>
<reference evidence="9" key="2">
    <citation type="submission" date="2024-10" db="UniProtKB">
        <authorList>
            <consortium name="EnsemblProtists"/>
        </authorList>
    </citation>
    <scope>IDENTIFICATION</scope>
</reference>
<keyword evidence="7" id="KW-1133">Transmembrane helix</keyword>
<evidence type="ECO:0000256" key="3">
    <source>
        <dbReference type="ARBA" id="ARBA00022827"/>
    </source>
</evidence>
<dbReference type="eggNOG" id="ENOG502SRY7">
    <property type="taxonomic scope" value="Eukaryota"/>
</dbReference>
<feature type="transmembrane region" description="Helical" evidence="7">
    <location>
        <begin position="760"/>
        <end position="780"/>
    </location>
</feature>
<keyword evidence="4" id="KW-0521">NADP</keyword>
<accession>A0A0D3L021</accession>
<dbReference type="GO" id="GO:0004502">
    <property type="term" value="F:kynurenine 3-monooxygenase activity"/>
    <property type="evidence" value="ECO:0007669"/>
    <property type="project" value="TreeGrafter"/>
</dbReference>
<feature type="transmembrane region" description="Helical" evidence="7">
    <location>
        <begin position="524"/>
        <end position="543"/>
    </location>
</feature>
<dbReference type="GO" id="GO:0071949">
    <property type="term" value="F:FAD binding"/>
    <property type="evidence" value="ECO:0007669"/>
    <property type="project" value="InterPro"/>
</dbReference>
<dbReference type="RefSeq" id="XP_005793785.1">
    <property type="nucleotide sequence ID" value="XM_005793728.1"/>
</dbReference>
<dbReference type="KEGG" id="ehx:EMIHUDRAFT_462094"/>
<keyword evidence="3" id="KW-0274">FAD</keyword>
<keyword evidence="6" id="KW-0503">Monooxygenase</keyword>
<dbReference type="GO" id="GO:0070189">
    <property type="term" value="P:kynurenine metabolic process"/>
    <property type="evidence" value="ECO:0007669"/>
    <property type="project" value="TreeGrafter"/>
</dbReference>
<dbReference type="PRINTS" id="PR00420">
    <property type="entry name" value="RNGMNOXGNASE"/>
</dbReference>
<sequence>MQQPKRICRAVVVGAGPAGLLAAINLLRRSSDEVEYHVTLVETGEDYGVLDAAGLEKKRSWMIGLSTHGLTALRAVPGLYEDYVSQVGVPIESTAIYLGKTMIEAGAEDVGENYVVDRNFIVAALARYLNDNFRRSGRLTLRYQSKVLFVDPDEKRIFEEYLPYDLLIGADGVRSAVRAALVANERAFECSVADIFTNFKSLHLHLPAAVAEKKDAEVVAAYFKAHFKPFELDWAEVARVWVGQPWSQTGQVHCSFYHSLKLQLLILGDAAHATSPSIGQGMNTALADAAALDALMDAAADDLQAASARLLQGRGDARVWGGGLSPPHPKRDTRRVAVLPAFSEERVKEGNALTEVAFHAYSMSPHQQLLVTLSQLLRGALSKRVPFGLVAPDPLTEVGKGAKLSHAYDELTRIGRLPAVRAVNEAARRRHFELRTGMVKPRPSALPALRRAGCAFAGLLAGVVAFAATQIVSKPLMDPAVEACSDPAKFAASKLHPYEPALGGGFVCIITQFLHALAAEPAGVLAWGLTIGLALPATVLWNAESGRGGAKGLVRYPTALGLLGQLLGISVVFPALWLPAAAYGKGSGAVRPARAYASIALAAPFLSLSVALFALEPASRAWTVCAGLLGGPGVALLPLLLSLIPAPAAEQAAMPAAAGARALSRAYAAAAALAFVGYAANLCLAGLAFGSPRAAVGALWAEAPPAVAFMSIDAGVLFLGRAAPPLSFGRHALRDAAGVRRDGPGCRLLLHLASTSPAEALAALLASPLVGPGAACALMLSRREARLGEAAAGEAAGAGETKKLA</sequence>
<dbReference type="EnsemblProtists" id="EOD41356">
    <property type="protein sequence ID" value="EOD41356"/>
    <property type="gene ID" value="EMIHUDRAFT_462094"/>
</dbReference>
<evidence type="ECO:0000256" key="7">
    <source>
        <dbReference type="SAM" id="Phobius"/>
    </source>
</evidence>
<evidence type="ECO:0000256" key="5">
    <source>
        <dbReference type="ARBA" id="ARBA00023002"/>
    </source>
</evidence>
<feature type="transmembrane region" description="Helical" evidence="7">
    <location>
        <begin position="621"/>
        <end position="645"/>
    </location>
</feature>
<feature type="transmembrane region" description="Helical" evidence="7">
    <location>
        <begin position="563"/>
        <end position="583"/>
    </location>
</feature>
<dbReference type="HOGENOM" id="CLU_385177_0_0_1"/>
<feature type="transmembrane region" description="Helical" evidence="7">
    <location>
        <begin position="666"/>
        <end position="689"/>
    </location>
</feature>
<evidence type="ECO:0000259" key="8">
    <source>
        <dbReference type="Pfam" id="PF01494"/>
    </source>
</evidence>
<dbReference type="STRING" id="2903.R1G010"/>
<name>A0A0D3L021_EMIH1</name>
<dbReference type="AlphaFoldDB" id="A0A0D3L021"/>
<keyword evidence="10" id="KW-1185">Reference proteome</keyword>
<organism evidence="9 10">
    <name type="scientific">Emiliania huxleyi (strain CCMP1516)</name>
    <dbReference type="NCBI Taxonomy" id="280463"/>
    <lineage>
        <taxon>Eukaryota</taxon>
        <taxon>Haptista</taxon>
        <taxon>Haptophyta</taxon>
        <taxon>Prymnesiophyceae</taxon>
        <taxon>Isochrysidales</taxon>
        <taxon>Noelaerhabdaceae</taxon>
        <taxon>Emiliania</taxon>
    </lineage>
</organism>
<keyword evidence="7" id="KW-0812">Transmembrane</keyword>
<dbReference type="SUPFAM" id="SSF51905">
    <property type="entry name" value="FAD/NAD(P)-binding domain"/>
    <property type="match status" value="1"/>
</dbReference>
<feature type="transmembrane region" description="Helical" evidence="7">
    <location>
        <begin position="595"/>
        <end position="615"/>
    </location>
</feature>
<dbReference type="InterPro" id="IPR002938">
    <property type="entry name" value="FAD-bd"/>
</dbReference>
<dbReference type="GeneID" id="17286626"/>
<evidence type="ECO:0000256" key="6">
    <source>
        <dbReference type="ARBA" id="ARBA00023033"/>
    </source>
</evidence>
<evidence type="ECO:0000256" key="4">
    <source>
        <dbReference type="ARBA" id="ARBA00022857"/>
    </source>
</evidence>
<dbReference type="PANTHER" id="PTHR46028:SF2">
    <property type="entry name" value="KYNURENINE 3-MONOOXYGENASE"/>
    <property type="match status" value="1"/>
</dbReference>
<dbReference type="InterPro" id="IPR036188">
    <property type="entry name" value="FAD/NAD-bd_sf"/>
</dbReference>
<comment type="cofactor">
    <cofactor evidence="1">
        <name>FAD</name>
        <dbReference type="ChEBI" id="CHEBI:57692"/>
    </cofactor>
</comment>
<keyword evidence="2" id="KW-0285">Flavoprotein</keyword>
<protein>
    <recommendedName>
        <fullName evidence="8">FAD-binding domain-containing protein</fullName>
    </recommendedName>
</protein>
<keyword evidence="7" id="KW-0472">Membrane</keyword>
<dbReference type="Gene3D" id="3.50.50.60">
    <property type="entry name" value="FAD/NAD(P)-binding domain"/>
    <property type="match status" value="1"/>
</dbReference>
<proteinExistence type="predicted"/>
<evidence type="ECO:0000313" key="10">
    <source>
        <dbReference type="Proteomes" id="UP000013827"/>
    </source>
</evidence>